<dbReference type="AlphaFoldDB" id="A0A377GA40"/>
<dbReference type="STRING" id="1094715.GCA_000236165_00772"/>
<dbReference type="Proteomes" id="UP000254554">
    <property type="component" value="Unassembled WGS sequence"/>
</dbReference>
<keyword evidence="3" id="KW-1185">Reference proteome</keyword>
<evidence type="ECO:0000313" key="2">
    <source>
        <dbReference type="EMBL" id="STO21584.1"/>
    </source>
</evidence>
<proteinExistence type="predicted"/>
<dbReference type="CDD" id="cd00442">
    <property type="entry name" value="Lyz-like"/>
    <property type="match status" value="1"/>
</dbReference>
<evidence type="ECO:0000259" key="1">
    <source>
        <dbReference type="Pfam" id="PF19489"/>
    </source>
</evidence>
<dbReference type="EMBL" id="UGGT01000001">
    <property type="protein sequence ID" value="STO21584.1"/>
    <property type="molecule type" value="Genomic_DNA"/>
</dbReference>
<protein>
    <submittedName>
        <fullName evidence="2">Uncharacterized protein conserved in bacteria</fullName>
    </submittedName>
</protein>
<dbReference type="SUPFAM" id="SSF53955">
    <property type="entry name" value="Lysozyme-like"/>
    <property type="match status" value="1"/>
</dbReference>
<evidence type="ECO:0000313" key="3">
    <source>
        <dbReference type="Proteomes" id="UP000254554"/>
    </source>
</evidence>
<reference evidence="2 3" key="1">
    <citation type="submission" date="2018-06" db="EMBL/GenBank/DDBJ databases">
        <authorList>
            <consortium name="Pathogen Informatics"/>
            <person name="Doyle S."/>
        </authorList>
    </citation>
    <scope>NUCLEOTIDE SEQUENCE [LARGE SCALE GENOMIC DNA]</scope>
    <source>
        <strain evidence="2 3">NCTC11370</strain>
    </source>
</reference>
<dbReference type="InterPro" id="IPR045795">
    <property type="entry name" value="SLT_4"/>
</dbReference>
<sequence>MPLFILWFIMDVLLLVFNKLRIVFCLLFALVLTACVSHPPADVNNLCNIFRQYPKWYRDARDVERRWRVPIPVQMAIIHQESKFNARARPPRQKLFCIIPWKRPSSAYGYTQALHGTWNHYKQSCGGWFASRKDFADGVDFIGWYANEAYKRARIPRSDAYSLYLAYHEGIGGYQRKTYLRKSWLIQVARKVKARSQIYAMQLNSCKRRF</sequence>
<dbReference type="Pfam" id="PF19489">
    <property type="entry name" value="SLT_4"/>
    <property type="match status" value="1"/>
</dbReference>
<dbReference type="Gene3D" id="1.10.530.10">
    <property type="match status" value="1"/>
</dbReference>
<dbReference type="OrthoDB" id="9789144at2"/>
<feature type="domain" description="Transglycosylase SLT" evidence="1">
    <location>
        <begin position="24"/>
        <end position="206"/>
    </location>
</feature>
<dbReference type="InterPro" id="IPR023346">
    <property type="entry name" value="Lysozyme-like_dom_sf"/>
</dbReference>
<name>A0A377GA40_9GAMM</name>
<organism evidence="2 3">
    <name type="scientific">Fluoribacter dumoffii</name>
    <dbReference type="NCBI Taxonomy" id="463"/>
    <lineage>
        <taxon>Bacteria</taxon>
        <taxon>Pseudomonadati</taxon>
        <taxon>Pseudomonadota</taxon>
        <taxon>Gammaproteobacteria</taxon>
        <taxon>Legionellales</taxon>
        <taxon>Legionellaceae</taxon>
        <taxon>Fluoribacter</taxon>
    </lineage>
</organism>
<gene>
    <name evidence="2" type="ORF">NCTC11370_01652</name>
</gene>
<accession>A0A377GA40</accession>